<feature type="domain" description="EGF-like" evidence="5">
    <location>
        <begin position="201"/>
        <end position="233"/>
    </location>
</feature>
<feature type="disulfide bond" evidence="2">
    <location>
        <begin position="93"/>
        <end position="102"/>
    </location>
</feature>
<dbReference type="InParanoid" id="A0A7M7PSX5"/>
<comment type="caution">
    <text evidence="2">Lacks conserved residue(s) required for the propagation of feature annotation.</text>
</comment>
<dbReference type="GO" id="GO:0005044">
    <property type="term" value="F:scavenger receptor activity"/>
    <property type="evidence" value="ECO:0007669"/>
    <property type="project" value="InterPro"/>
</dbReference>
<dbReference type="OMA" id="RMYWECC"/>
<sequence>MGHSMASHTSNALTWILLLAAMIFLIEVEMVHGRGTRRTATVRGCTNETVYLSNDWRMYRECCSLLYPNTPCRLAHPCRNGGVVTRDGGRCYCKPGWRGLSCLMPCAVGYYGQGCLRRCKCGEGAGCDPMTGVCSCLDRDRCVSRCRRNYWGTTCQHRCNCKTGCQCDADTGECLCRSRPPRNRVSSPANMYLGALTQAGFLNVCGGECMNGGTCKSNGVCRCRNGFIGTFCDSTCPGGTYGRNCQERCQCSSTAKCLPDTGLCMCPGYAASRSSQSGGDLDSDEDESDSEYDEDSSDSDIDEFMNPLSSSSSYSMYHCTGRCPVGLYGPYCRQTCNCPAGLLCNDVSGNCECPEGEVCDGSSRTTTQRDPVVASPPRRKLPVTASPARANPAKGSSGRVPAPSGPRTGTDTASDTASSSSSSSSSHSVSTTGSKYPAADPNDGTSTSKAAKPEIALQGGDTATSEERLARGETLTLWAVIAVSSLLLLVVASVLIGILIKRQHQGSTVHVEGTHKKRLEDTNVYEIVESTNGRYRTNSKTIDKLAKKARERAESFKAQDSISSITKEIYLLRTSSLSNMTTLEAPRKDSKATDVFANWANSLRLNKSTNSLNEGSSSPGSSRSRSSSNTVTKPYVTKTVTPDNDFDDYAEPVDHVSTLSKEFPSKRPLTMSNSDSKCSDRGYQSLYTSSSSNASSNRTSYKPTEDSDYDELEEEVVDQDKPKQFRFTRSYTYSAPSKGQKGEYSCLNRGVNTGSRLGPDDKQKTSRGNTGYSSAVKAAETDGEYSHLNRSAKRLTHIPTKRAQAPTLRHDEEDDYDYLEAHKADSTKTNGNAQRSDGKVENRKNLPMDGEYDLLHRQFRARDDQYESIWPGKK</sequence>
<keyword evidence="4" id="KW-1133">Transmembrane helix</keyword>
<feature type="compositionally biased region" description="Acidic residues" evidence="3">
    <location>
        <begin position="706"/>
        <end position="717"/>
    </location>
</feature>
<reference evidence="7" key="1">
    <citation type="submission" date="2015-02" db="EMBL/GenBank/DDBJ databases">
        <title>Genome sequencing for Strongylocentrotus purpuratus.</title>
        <authorList>
            <person name="Murali S."/>
            <person name="Liu Y."/>
            <person name="Vee V."/>
            <person name="English A."/>
            <person name="Wang M."/>
            <person name="Skinner E."/>
            <person name="Han Y."/>
            <person name="Muzny D.M."/>
            <person name="Worley K.C."/>
            <person name="Gibbs R.A."/>
        </authorList>
    </citation>
    <scope>NUCLEOTIDE SEQUENCE</scope>
</reference>
<feature type="region of interest" description="Disordered" evidence="3">
    <location>
        <begin position="272"/>
        <end position="305"/>
    </location>
</feature>
<feature type="domain" description="EGF-like" evidence="5">
    <location>
        <begin position="68"/>
        <end position="103"/>
    </location>
</feature>
<keyword evidence="4" id="KW-0472">Membrane</keyword>
<evidence type="ECO:0000256" key="2">
    <source>
        <dbReference type="PROSITE-ProRule" id="PRU00076"/>
    </source>
</evidence>
<feature type="transmembrane region" description="Helical" evidence="4">
    <location>
        <begin position="475"/>
        <end position="500"/>
    </location>
</feature>
<dbReference type="Proteomes" id="UP000007110">
    <property type="component" value="Unassembled WGS sequence"/>
</dbReference>
<accession>A0A7M7PSX5</accession>
<feature type="compositionally biased region" description="Low complexity" evidence="3">
    <location>
        <begin position="615"/>
        <end position="642"/>
    </location>
</feature>
<feature type="region of interest" description="Disordered" evidence="3">
    <location>
        <begin position="608"/>
        <end position="851"/>
    </location>
</feature>
<organism evidence="6 7">
    <name type="scientific">Strongylocentrotus purpuratus</name>
    <name type="common">Purple sea urchin</name>
    <dbReference type="NCBI Taxonomy" id="7668"/>
    <lineage>
        <taxon>Eukaryota</taxon>
        <taxon>Metazoa</taxon>
        <taxon>Echinodermata</taxon>
        <taxon>Eleutherozoa</taxon>
        <taxon>Echinozoa</taxon>
        <taxon>Echinoidea</taxon>
        <taxon>Euechinoidea</taxon>
        <taxon>Echinacea</taxon>
        <taxon>Camarodonta</taxon>
        <taxon>Echinidea</taxon>
        <taxon>Strongylocentrotidae</taxon>
        <taxon>Strongylocentrotus</taxon>
    </lineage>
</organism>
<feature type="compositionally biased region" description="Basic and acidic residues" evidence="3">
    <location>
        <begin position="836"/>
        <end position="846"/>
    </location>
</feature>
<dbReference type="OrthoDB" id="10045365at2759"/>
<feature type="disulfide bond" evidence="2">
    <location>
        <begin position="223"/>
        <end position="232"/>
    </location>
</feature>
<evidence type="ECO:0000256" key="3">
    <source>
        <dbReference type="SAM" id="MobiDB-lite"/>
    </source>
</evidence>
<keyword evidence="7" id="KW-1185">Reference proteome</keyword>
<keyword evidence="4" id="KW-0812">Transmembrane</keyword>
<reference evidence="6" key="2">
    <citation type="submission" date="2021-01" db="UniProtKB">
        <authorList>
            <consortium name="EnsemblMetazoa"/>
        </authorList>
    </citation>
    <scope>IDENTIFICATION</scope>
</reference>
<dbReference type="InterPro" id="IPR042635">
    <property type="entry name" value="MEGF10/SREC1/2-like"/>
</dbReference>
<evidence type="ECO:0000313" key="7">
    <source>
        <dbReference type="Proteomes" id="UP000007110"/>
    </source>
</evidence>
<dbReference type="PROSITE" id="PS00022">
    <property type="entry name" value="EGF_1"/>
    <property type="match status" value="2"/>
</dbReference>
<protein>
    <recommendedName>
        <fullName evidence="5">EGF-like domain-containing protein</fullName>
    </recommendedName>
</protein>
<name>A0A7M7PSX5_STRPU</name>
<feature type="compositionally biased region" description="Acidic residues" evidence="3">
    <location>
        <begin position="281"/>
        <end position="303"/>
    </location>
</feature>
<dbReference type="RefSeq" id="XP_030856307.1">
    <property type="nucleotide sequence ID" value="XM_031000447.1"/>
</dbReference>
<proteinExistence type="predicted"/>
<evidence type="ECO:0000259" key="5">
    <source>
        <dbReference type="PROSITE" id="PS50026"/>
    </source>
</evidence>
<dbReference type="PANTHER" id="PTHR24043:SF8">
    <property type="entry name" value="EGF-LIKE DOMAIN-CONTAINING PROTEIN"/>
    <property type="match status" value="1"/>
</dbReference>
<dbReference type="AlphaFoldDB" id="A0A7M7PSX5"/>
<dbReference type="Gene3D" id="2.170.300.10">
    <property type="entry name" value="Tie2 ligand-binding domain superfamily"/>
    <property type="match status" value="3"/>
</dbReference>
<feature type="transmembrane region" description="Helical" evidence="4">
    <location>
        <begin position="12"/>
        <end position="28"/>
    </location>
</feature>
<feature type="disulfide bond" evidence="2">
    <location>
        <begin position="205"/>
        <end position="215"/>
    </location>
</feature>
<feature type="region of interest" description="Disordered" evidence="3">
    <location>
        <begin position="357"/>
        <end position="466"/>
    </location>
</feature>
<dbReference type="GeneID" id="577267"/>
<feature type="compositionally biased region" description="Low complexity" evidence="3">
    <location>
        <begin position="685"/>
        <end position="701"/>
    </location>
</feature>
<keyword evidence="2" id="KW-1015">Disulfide bond</keyword>
<evidence type="ECO:0000256" key="4">
    <source>
        <dbReference type="SAM" id="Phobius"/>
    </source>
</evidence>
<dbReference type="EnsemblMetazoa" id="XM_031000447">
    <property type="protein sequence ID" value="XP_030856307"/>
    <property type="gene ID" value="LOC577267"/>
</dbReference>
<dbReference type="SMART" id="SM00181">
    <property type="entry name" value="EGF"/>
    <property type="match status" value="3"/>
</dbReference>
<feature type="compositionally biased region" description="Low complexity" evidence="3">
    <location>
        <begin position="408"/>
        <end position="434"/>
    </location>
</feature>
<dbReference type="PANTHER" id="PTHR24043">
    <property type="entry name" value="SCAVENGER RECEPTOR CLASS F"/>
    <property type="match status" value="1"/>
</dbReference>
<dbReference type="PROSITE" id="PS50026">
    <property type="entry name" value="EGF_3"/>
    <property type="match status" value="2"/>
</dbReference>
<dbReference type="InterPro" id="IPR000742">
    <property type="entry name" value="EGF"/>
</dbReference>
<feature type="compositionally biased region" description="Basic residues" evidence="3">
    <location>
        <begin position="790"/>
        <end position="800"/>
    </location>
</feature>
<keyword evidence="1 2" id="KW-0245">EGF-like domain</keyword>
<evidence type="ECO:0000256" key="1">
    <source>
        <dbReference type="ARBA" id="ARBA00022536"/>
    </source>
</evidence>
<feature type="compositionally biased region" description="Polar residues" evidence="3">
    <location>
        <begin position="727"/>
        <end position="737"/>
    </location>
</feature>
<evidence type="ECO:0000313" key="6">
    <source>
        <dbReference type="EnsemblMetazoa" id="XP_030856307"/>
    </source>
</evidence>